<accession>A0A939SV65</accession>
<gene>
    <name evidence="2" type="ORF">J4732_08255</name>
</gene>
<keyword evidence="1" id="KW-0812">Transmembrane</keyword>
<dbReference type="InterPro" id="IPR005496">
    <property type="entry name" value="Integral_membrane_TerC"/>
</dbReference>
<dbReference type="Pfam" id="PF03741">
    <property type="entry name" value="TerC"/>
    <property type="match status" value="1"/>
</dbReference>
<organism evidence="2">
    <name type="scientific">Serratia marcescens</name>
    <dbReference type="NCBI Taxonomy" id="615"/>
    <lineage>
        <taxon>Bacteria</taxon>
        <taxon>Pseudomonadati</taxon>
        <taxon>Pseudomonadota</taxon>
        <taxon>Gammaproteobacteria</taxon>
        <taxon>Enterobacterales</taxon>
        <taxon>Yersiniaceae</taxon>
        <taxon>Serratia</taxon>
    </lineage>
</organism>
<comment type="caution">
    <text evidence="2">The sequence shown here is derived from an EMBL/GenBank/DDBJ whole genome shotgun (WGS) entry which is preliminary data.</text>
</comment>
<protein>
    <submittedName>
        <fullName evidence="2">Uncharacterized protein</fullName>
    </submittedName>
</protein>
<dbReference type="EMBL" id="JAGETR010000045">
    <property type="protein sequence ID" value="MBO2006778.1"/>
    <property type="molecule type" value="Genomic_DNA"/>
</dbReference>
<feature type="transmembrane region" description="Helical" evidence="1">
    <location>
        <begin position="20"/>
        <end position="38"/>
    </location>
</feature>
<evidence type="ECO:0000313" key="2">
    <source>
        <dbReference type="EMBL" id="MBO2006778.1"/>
    </source>
</evidence>
<evidence type="ECO:0000256" key="1">
    <source>
        <dbReference type="SAM" id="Phobius"/>
    </source>
</evidence>
<proteinExistence type="predicted"/>
<keyword evidence="1" id="KW-1133">Transmembrane helix</keyword>
<keyword evidence="1" id="KW-0472">Membrane</keyword>
<sequence length="40" mass="4519">MFIAILADKLPPKQRDKARIIGLSLALLMRLGLLSVISRW</sequence>
<reference evidence="2" key="1">
    <citation type="submission" date="2021-03" db="EMBL/GenBank/DDBJ databases">
        <title>Molecular epidemiology and mechanisms of colistin and carbapenem resistance in Enterobacteriaceae from clinical isolates, the environment and porcine samples in Pretoria, South Africa.</title>
        <authorList>
            <person name="Bogoshi D."/>
            <person name="Mbelle N.M."/>
            <person name="Naidoo V."/>
            <person name="Osei Sekyere J."/>
        </authorList>
    </citation>
    <scope>NUCLEOTIDE SEQUENCE</scope>
    <source>
        <strain evidence="2">C080</strain>
    </source>
</reference>
<name>A0A939SV65_SERMA</name>
<dbReference type="AlphaFoldDB" id="A0A939SV65"/>
<dbReference type="GO" id="GO:0016020">
    <property type="term" value="C:membrane"/>
    <property type="evidence" value="ECO:0007669"/>
    <property type="project" value="InterPro"/>
</dbReference>